<dbReference type="EMBL" id="JBHILM010000018">
    <property type="protein sequence ID" value="MFB5682522.1"/>
    <property type="molecule type" value="Genomic_DNA"/>
</dbReference>
<organism evidence="1 2">
    <name type="scientific">Paenibacillus terreus</name>
    <dbReference type="NCBI Taxonomy" id="1387834"/>
    <lineage>
        <taxon>Bacteria</taxon>
        <taxon>Bacillati</taxon>
        <taxon>Bacillota</taxon>
        <taxon>Bacilli</taxon>
        <taxon>Bacillales</taxon>
        <taxon>Paenibacillaceae</taxon>
        <taxon>Paenibacillus</taxon>
    </lineage>
</organism>
<proteinExistence type="predicted"/>
<reference evidence="1 2" key="1">
    <citation type="submission" date="2024-09" db="EMBL/GenBank/DDBJ databases">
        <authorList>
            <person name="Ruan L."/>
        </authorList>
    </citation>
    <scope>NUCLEOTIDE SEQUENCE [LARGE SCALE GENOMIC DNA]</scope>
    <source>
        <strain evidence="1 2">D33</strain>
    </source>
</reference>
<gene>
    <name evidence="1" type="ORF">ACE3NQ_16470</name>
</gene>
<evidence type="ECO:0000313" key="1">
    <source>
        <dbReference type="EMBL" id="MFB5682522.1"/>
    </source>
</evidence>
<protein>
    <submittedName>
        <fullName evidence="1">Uncharacterized protein</fullName>
    </submittedName>
</protein>
<dbReference type="Proteomes" id="UP001580407">
    <property type="component" value="Unassembled WGS sequence"/>
</dbReference>
<comment type="caution">
    <text evidence="1">The sequence shown here is derived from an EMBL/GenBank/DDBJ whole genome shotgun (WGS) entry which is preliminary data.</text>
</comment>
<sequence>MKNNLGAEALLAVDDVPRMPRTAGGNTVLQGRTAAIRRESI</sequence>
<evidence type="ECO:0000313" key="2">
    <source>
        <dbReference type="Proteomes" id="UP001580407"/>
    </source>
</evidence>
<accession>A0ABV5B9Z2</accession>
<keyword evidence="2" id="KW-1185">Reference proteome</keyword>
<name>A0ABV5B9Z2_9BACL</name>